<comment type="subcellular location">
    <subcellularLocation>
        <location evidence="1">Cytoplasm</location>
        <location evidence="1">Cytoskeleton</location>
    </subcellularLocation>
</comment>
<dbReference type="EMBL" id="JABVXQ010000006">
    <property type="protein sequence ID" value="KAF6102755.1"/>
    <property type="molecule type" value="Genomic_DNA"/>
</dbReference>
<dbReference type="GO" id="GO:0046785">
    <property type="term" value="P:microtubule polymerization"/>
    <property type="evidence" value="ECO:0007669"/>
    <property type="project" value="InterPro"/>
</dbReference>
<feature type="domain" description="TOG" evidence="5">
    <location>
        <begin position="1"/>
        <end position="227"/>
    </location>
</feature>
<dbReference type="InterPro" id="IPR048491">
    <property type="entry name" value="XMAP215_CLASP_TOG"/>
</dbReference>
<dbReference type="InterPro" id="IPR045110">
    <property type="entry name" value="XMAP215"/>
</dbReference>
<dbReference type="PANTHER" id="PTHR12609">
    <property type="entry name" value="MICROTUBULE ASSOCIATED PROTEIN XMAP215"/>
    <property type="match status" value="1"/>
</dbReference>
<evidence type="ECO:0000259" key="5">
    <source>
        <dbReference type="SMART" id="SM01349"/>
    </source>
</evidence>
<dbReference type="GO" id="GO:0007051">
    <property type="term" value="P:spindle organization"/>
    <property type="evidence" value="ECO:0007669"/>
    <property type="project" value="InterPro"/>
</dbReference>
<name>A0A834A4I7_9CHIR</name>
<dbReference type="GO" id="GO:0061863">
    <property type="term" value="F:microtubule plus end polymerase"/>
    <property type="evidence" value="ECO:0007669"/>
    <property type="project" value="InterPro"/>
</dbReference>
<feature type="region of interest" description="Disordered" evidence="4">
    <location>
        <begin position="242"/>
        <end position="261"/>
    </location>
</feature>
<dbReference type="GO" id="GO:0030951">
    <property type="term" value="P:establishment or maintenance of microtubule cytoskeleton polarity"/>
    <property type="evidence" value="ECO:0007669"/>
    <property type="project" value="InterPro"/>
</dbReference>
<dbReference type="GO" id="GO:0051010">
    <property type="term" value="F:microtubule plus-end binding"/>
    <property type="evidence" value="ECO:0007669"/>
    <property type="project" value="InterPro"/>
</dbReference>
<comment type="caution">
    <text evidence="6">The sequence shown here is derived from an EMBL/GenBank/DDBJ whole genome shotgun (WGS) entry which is preliminary data.</text>
</comment>
<organism evidence="6 7">
    <name type="scientific">Phyllostomus discolor</name>
    <name type="common">pale spear-nosed bat</name>
    <dbReference type="NCBI Taxonomy" id="89673"/>
    <lineage>
        <taxon>Eukaryota</taxon>
        <taxon>Metazoa</taxon>
        <taxon>Chordata</taxon>
        <taxon>Craniata</taxon>
        <taxon>Vertebrata</taxon>
        <taxon>Euteleostomi</taxon>
        <taxon>Mammalia</taxon>
        <taxon>Eutheria</taxon>
        <taxon>Laurasiatheria</taxon>
        <taxon>Chiroptera</taxon>
        <taxon>Yangochiroptera</taxon>
        <taxon>Phyllostomidae</taxon>
        <taxon>Phyllostominae</taxon>
        <taxon>Phyllostomus</taxon>
    </lineage>
</organism>
<keyword evidence="2" id="KW-0963">Cytoplasm</keyword>
<evidence type="ECO:0000256" key="4">
    <source>
        <dbReference type="SAM" id="MobiDB-lite"/>
    </source>
</evidence>
<keyword evidence="3" id="KW-0206">Cytoskeleton</keyword>
<sequence>MGDDSEWLKLPVDQKCEHKLWKARLNGYEEALKIFQKIRDEKSPEWSKFLGLIKKFVTDSNAVVQLKGLEAALVYVENAHVAGKTTGEVVSGVVSKVFNQPKARAKELGIEICLMYIEIEKGEAVQEELLKGLDNKNPKIIVACTETLRKALSEFGSKIILLKPIIKVLPKLFESRDKAVRDEAKLIAVEIYRWIRDALRPPLQNINSLQLKELEEEWVKLPTGAPKPTRFLRSQQELEAKLEQQQSAGGDAEGGGDDGDEVPQIDAYELLEAVEILSKLPKDFYDKIVSNGKLLEFISF</sequence>
<evidence type="ECO:0000256" key="3">
    <source>
        <dbReference type="ARBA" id="ARBA00023212"/>
    </source>
</evidence>
<dbReference type="InterPro" id="IPR016024">
    <property type="entry name" value="ARM-type_fold"/>
</dbReference>
<dbReference type="Gene3D" id="1.25.10.10">
    <property type="entry name" value="Leucine-rich Repeat Variant"/>
    <property type="match status" value="1"/>
</dbReference>
<dbReference type="Pfam" id="PF21041">
    <property type="entry name" value="XMAP215_CLASP_TOG"/>
    <property type="match status" value="1"/>
</dbReference>
<dbReference type="SUPFAM" id="SSF48371">
    <property type="entry name" value="ARM repeat"/>
    <property type="match status" value="1"/>
</dbReference>
<reference evidence="6 7" key="1">
    <citation type="journal article" date="2020" name="Nature">
        <title>Six reference-quality genomes reveal evolution of bat adaptations.</title>
        <authorList>
            <person name="Jebb D."/>
            <person name="Huang Z."/>
            <person name="Pippel M."/>
            <person name="Hughes G.M."/>
            <person name="Lavrichenko K."/>
            <person name="Devanna P."/>
            <person name="Winkler S."/>
            <person name="Jermiin L.S."/>
            <person name="Skirmuntt E.C."/>
            <person name="Katzourakis A."/>
            <person name="Burkitt-Gray L."/>
            <person name="Ray D.A."/>
            <person name="Sullivan K.A.M."/>
            <person name="Roscito J.G."/>
            <person name="Kirilenko B.M."/>
            <person name="Davalos L.M."/>
            <person name="Corthals A.P."/>
            <person name="Power M.L."/>
            <person name="Jones G."/>
            <person name="Ransome R.D."/>
            <person name="Dechmann D.K.N."/>
            <person name="Locatelli A.G."/>
            <person name="Puechmaille S.J."/>
            <person name="Fedrigo O."/>
            <person name="Jarvis E.D."/>
            <person name="Hiller M."/>
            <person name="Vernes S.C."/>
            <person name="Myers E.W."/>
            <person name="Teeling E.C."/>
        </authorList>
    </citation>
    <scope>NUCLEOTIDE SEQUENCE [LARGE SCALE GENOMIC DNA]</scope>
    <source>
        <strain evidence="6">Bat1K_MPI-CBG_1</strain>
    </source>
</reference>
<dbReference type="FunFam" id="1.25.10.10:FF:000063">
    <property type="entry name" value="Putative cytoskeleton-associated protein 5"/>
    <property type="match status" value="1"/>
</dbReference>
<dbReference type="InterPro" id="IPR034085">
    <property type="entry name" value="TOG"/>
</dbReference>
<evidence type="ECO:0000313" key="6">
    <source>
        <dbReference type="EMBL" id="KAF6102755.1"/>
    </source>
</evidence>
<dbReference type="Proteomes" id="UP000664940">
    <property type="component" value="Unassembled WGS sequence"/>
</dbReference>
<dbReference type="AlphaFoldDB" id="A0A834A4I7"/>
<evidence type="ECO:0000313" key="7">
    <source>
        <dbReference type="Proteomes" id="UP000664940"/>
    </source>
</evidence>
<gene>
    <name evidence="6" type="ORF">HJG60_002877</name>
</gene>
<dbReference type="InterPro" id="IPR011989">
    <property type="entry name" value="ARM-like"/>
</dbReference>
<protein>
    <submittedName>
        <fullName evidence="6">Cytoskeleton associated protein 5</fullName>
    </submittedName>
</protein>
<accession>A0A834A4I7</accession>
<evidence type="ECO:0000256" key="2">
    <source>
        <dbReference type="ARBA" id="ARBA00022490"/>
    </source>
</evidence>
<proteinExistence type="predicted"/>
<dbReference type="GO" id="GO:0005856">
    <property type="term" value="C:cytoskeleton"/>
    <property type="evidence" value="ECO:0007669"/>
    <property type="project" value="UniProtKB-SubCell"/>
</dbReference>
<dbReference type="SMART" id="SM01349">
    <property type="entry name" value="TOG"/>
    <property type="match status" value="1"/>
</dbReference>
<evidence type="ECO:0000256" key="1">
    <source>
        <dbReference type="ARBA" id="ARBA00004245"/>
    </source>
</evidence>